<dbReference type="CDD" id="cd11418">
    <property type="entry name" value="bHLH_TS_ASCL"/>
    <property type="match status" value="1"/>
</dbReference>
<dbReference type="GO" id="GO:0032502">
    <property type="term" value="P:developmental process"/>
    <property type="evidence" value="ECO:0007669"/>
    <property type="project" value="TreeGrafter"/>
</dbReference>
<gene>
    <name evidence="4" type="ORF">ASIM_LOCUS2390</name>
</gene>
<dbReference type="Gene3D" id="4.10.280.10">
    <property type="entry name" value="Helix-loop-helix DNA-binding domain"/>
    <property type="match status" value="1"/>
</dbReference>
<organism evidence="6">
    <name type="scientific">Anisakis simplex</name>
    <name type="common">Herring worm</name>
    <dbReference type="NCBI Taxonomy" id="6269"/>
    <lineage>
        <taxon>Eukaryota</taxon>
        <taxon>Metazoa</taxon>
        <taxon>Ecdysozoa</taxon>
        <taxon>Nematoda</taxon>
        <taxon>Chromadorea</taxon>
        <taxon>Rhabditida</taxon>
        <taxon>Spirurina</taxon>
        <taxon>Ascaridomorpha</taxon>
        <taxon>Ascaridoidea</taxon>
        <taxon>Anisakidae</taxon>
        <taxon>Anisakis</taxon>
        <taxon>Anisakis simplex complex</taxon>
    </lineage>
</organism>
<protein>
    <submittedName>
        <fullName evidence="6">BHLH domain-containing protein</fullName>
    </submittedName>
</protein>
<evidence type="ECO:0000313" key="6">
    <source>
        <dbReference type="WBParaSite" id="ASIM_0000252901-mRNA-1"/>
    </source>
</evidence>
<proteinExistence type="predicted"/>
<feature type="region of interest" description="Disordered" evidence="2">
    <location>
        <begin position="164"/>
        <end position="199"/>
    </location>
</feature>
<dbReference type="PANTHER" id="PTHR23349:SF108">
    <property type="entry name" value="BHLH DOMAIN-CONTAINING PROTEIN"/>
    <property type="match status" value="1"/>
</dbReference>
<dbReference type="InterPro" id="IPR011598">
    <property type="entry name" value="bHLH_dom"/>
</dbReference>
<evidence type="ECO:0000313" key="5">
    <source>
        <dbReference type="Proteomes" id="UP000267096"/>
    </source>
</evidence>
<dbReference type="GO" id="GO:0000977">
    <property type="term" value="F:RNA polymerase II transcription regulatory region sequence-specific DNA binding"/>
    <property type="evidence" value="ECO:0007669"/>
    <property type="project" value="TreeGrafter"/>
</dbReference>
<dbReference type="EMBL" id="UYRR01003156">
    <property type="protein sequence ID" value="VDK19919.1"/>
    <property type="molecule type" value="Genomic_DNA"/>
</dbReference>
<feature type="domain" description="BHLH" evidence="3">
    <location>
        <begin position="1"/>
        <end position="35"/>
    </location>
</feature>
<sequence>MGFIHLRDRVPHSTSTKKLSKVETLREAVRYIQHLQEILNNDSEKPFEPIIPSGLQSPVTGAYESDSQTQSEPCTSQENYYMGCADQMELAECQSYQNIHLDDDYSVHNAPTYHLTHQQGVYYHHYSNLHSNPHSNSTSPYYGNAFTRNFNQFGYGQFKSEMLPSPSPNSSYGSSSASSDGSNSLEEQQQRFHMKQFVM</sequence>
<evidence type="ECO:0000256" key="1">
    <source>
        <dbReference type="ARBA" id="ARBA00023125"/>
    </source>
</evidence>
<keyword evidence="5" id="KW-1185">Reference proteome</keyword>
<dbReference type="GO" id="GO:0046983">
    <property type="term" value="F:protein dimerization activity"/>
    <property type="evidence" value="ECO:0007669"/>
    <property type="project" value="InterPro"/>
</dbReference>
<feature type="compositionally biased region" description="Low complexity" evidence="2">
    <location>
        <begin position="168"/>
        <end position="184"/>
    </location>
</feature>
<dbReference type="InterPro" id="IPR050283">
    <property type="entry name" value="E-box_TF_Regulators"/>
</dbReference>
<reference evidence="4 5" key="2">
    <citation type="submission" date="2018-11" db="EMBL/GenBank/DDBJ databases">
        <authorList>
            <consortium name="Pathogen Informatics"/>
        </authorList>
    </citation>
    <scope>NUCLEOTIDE SEQUENCE [LARGE SCALE GENOMIC DNA]</scope>
</reference>
<dbReference type="PROSITE" id="PS50888">
    <property type="entry name" value="BHLH"/>
    <property type="match status" value="1"/>
</dbReference>
<evidence type="ECO:0000256" key="2">
    <source>
        <dbReference type="SAM" id="MobiDB-lite"/>
    </source>
</evidence>
<dbReference type="WBParaSite" id="ASIM_0000252901-mRNA-1">
    <property type="protein sequence ID" value="ASIM_0000252901-mRNA-1"/>
    <property type="gene ID" value="ASIM_0000252901"/>
</dbReference>
<name>A0A0M3J4Q7_ANISI</name>
<dbReference type="PANTHER" id="PTHR23349">
    <property type="entry name" value="BASIC HELIX-LOOP-HELIX TRANSCRIPTION FACTOR, TWIST"/>
    <property type="match status" value="1"/>
</dbReference>
<evidence type="ECO:0000259" key="3">
    <source>
        <dbReference type="PROSITE" id="PS50888"/>
    </source>
</evidence>
<dbReference type="InterPro" id="IPR036638">
    <property type="entry name" value="HLH_DNA-bd_sf"/>
</dbReference>
<dbReference type="OrthoDB" id="5867524at2759"/>
<dbReference type="Pfam" id="PF00010">
    <property type="entry name" value="HLH"/>
    <property type="match status" value="1"/>
</dbReference>
<accession>A0A0M3J4Q7</accession>
<dbReference type="GO" id="GO:0000981">
    <property type="term" value="F:DNA-binding transcription factor activity, RNA polymerase II-specific"/>
    <property type="evidence" value="ECO:0007669"/>
    <property type="project" value="TreeGrafter"/>
</dbReference>
<dbReference type="AlphaFoldDB" id="A0A0M3J4Q7"/>
<reference evidence="6" key="1">
    <citation type="submission" date="2017-02" db="UniProtKB">
        <authorList>
            <consortium name="WormBaseParasite"/>
        </authorList>
    </citation>
    <scope>IDENTIFICATION</scope>
</reference>
<dbReference type="Proteomes" id="UP000267096">
    <property type="component" value="Unassembled WGS sequence"/>
</dbReference>
<evidence type="ECO:0000313" key="4">
    <source>
        <dbReference type="EMBL" id="VDK19919.1"/>
    </source>
</evidence>
<dbReference type="SUPFAM" id="SSF47459">
    <property type="entry name" value="HLH, helix-loop-helix DNA-binding domain"/>
    <property type="match status" value="1"/>
</dbReference>
<keyword evidence="1" id="KW-0238">DNA-binding</keyword>